<dbReference type="InterPro" id="IPR045851">
    <property type="entry name" value="AMP-bd_C_sf"/>
</dbReference>
<comment type="caution">
    <text evidence="3">The sequence shown here is derived from an EMBL/GenBank/DDBJ whole genome shotgun (WGS) entry which is preliminary data.</text>
</comment>
<feature type="domain" description="AMP-binding enzyme C-terminal" evidence="2">
    <location>
        <begin position="275"/>
        <end position="346"/>
    </location>
</feature>
<dbReference type="SUPFAM" id="SSF56801">
    <property type="entry name" value="Acetyl-CoA synthetase-like"/>
    <property type="match status" value="1"/>
</dbReference>
<sequence>MNSAGPASAASAGLARRTVAAVADWLAASDPAPWVVETSGSTGRPKRVMLSRRAVAASVDASARRVGGPAGPLGGRWLLTLPASYVAGLNVITRALAAGAPPVLLEDHGSFAEATEKLGDDLPRFVSMVPTQLHRMLEAGGEDLAALATYHTLLLGGGPIDPSLRARAAAAGVHVVSTYGSAETTGGCVYDGMPLDGVALAIAADGRVRIGGPVLFDGYESDPERTAEALVDGWFLTSDAGRLDEDGRLELLGRIDDMVVTGGVNVPAAVVARRLREHPDVAAAEVLGVPDEEWGNRLVAFVVRRDGVGGDSLDTLRDWVGEAHPRSWAPRQLVVLPAIPHLPNGKADRLRLRSLVEERA</sequence>
<organism evidence="3 4">
    <name type="scientific">Nocardioides eburneus</name>
    <dbReference type="NCBI Taxonomy" id="3231482"/>
    <lineage>
        <taxon>Bacteria</taxon>
        <taxon>Bacillati</taxon>
        <taxon>Actinomycetota</taxon>
        <taxon>Actinomycetes</taxon>
        <taxon>Propionibacteriales</taxon>
        <taxon>Nocardioidaceae</taxon>
        <taxon>Nocardioides</taxon>
    </lineage>
</organism>
<dbReference type="InterPro" id="IPR050237">
    <property type="entry name" value="ATP-dep_AMP-bd_enzyme"/>
</dbReference>
<dbReference type="Gene3D" id="3.40.50.12780">
    <property type="entry name" value="N-terminal domain of ligase-like"/>
    <property type="match status" value="1"/>
</dbReference>
<gene>
    <name evidence="3" type="ORF">AB3X52_01180</name>
</gene>
<dbReference type="Gene3D" id="3.30.300.30">
    <property type="match status" value="1"/>
</dbReference>
<dbReference type="InterPro" id="IPR025110">
    <property type="entry name" value="AMP-bd_C"/>
</dbReference>
<evidence type="ECO:0000259" key="2">
    <source>
        <dbReference type="Pfam" id="PF13193"/>
    </source>
</evidence>
<dbReference type="RefSeq" id="WP_367990869.1">
    <property type="nucleotide sequence ID" value="NZ_JBFPJR010000002.1"/>
</dbReference>
<dbReference type="InterPro" id="IPR042099">
    <property type="entry name" value="ANL_N_sf"/>
</dbReference>
<proteinExistence type="predicted"/>
<dbReference type="InterPro" id="IPR000873">
    <property type="entry name" value="AMP-dep_synth/lig_dom"/>
</dbReference>
<reference evidence="3 4" key="1">
    <citation type="submission" date="2024-07" db="EMBL/GenBank/DDBJ databases">
        <authorList>
            <person name="Lee S."/>
            <person name="Kang M."/>
        </authorList>
    </citation>
    <scope>NUCLEOTIDE SEQUENCE [LARGE SCALE GENOMIC DNA]</scope>
    <source>
        <strain evidence="3 4">DS6</strain>
    </source>
</reference>
<protein>
    <submittedName>
        <fullName evidence="3">AMP-binding protein</fullName>
    </submittedName>
</protein>
<feature type="domain" description="AMP-dependent synthetase/ligase" evidence="1">
    <location>
        <begin position="38"/>
        <end position="194"/>
    </location>
</feature>
<evidence type="ECO:0000259" key="1">
    <source>
        <dbReference type="Pfam" id="PF00501"/>
    </source>
</evidence>
<keyword evidence="4" id="KW-1185">Reference proteome</keyword>
<accession>A0ABV3SV28</accession>
<dbReference type="PANTHER" id="PTHR43767">
    <property type="entry name" value="LONG-CHAIN-FATTY-ACID--COA LIGASE"/>
    <property type="match status" value="1"/>
</dbReference>
<dbReference type="Pfam" id="PF00501">
    <property type="entry name" value="AMP-binding"/>
    <property type="match status" value="1"/>
</dbReference>
<dbReference type="PANTHER" id="PTHR43767:SF1">
    <property type="entry name" value="NONRIBOSOMAL PEPTIDE SYNTHASE PES1 (EUROFUNG)-RELATED"/>
    <property type="match status" value="1"/>
</dbReference>
<dbReference type="EMBL" id="JBFPJR010000002">
    <property type="protein sequence ID" value="MEX0426212.1"/>
    <property type="molecule type" value="Genomic_DNA"/>
</dbReference>
<evidence type="ECO:0000313" key="4">
    <source>
        <dbReference type="Proteomes" id="UP001556631"/>
    </source>
</evidence>
<dbReference type="Pfam" id="PF13193">
    <property type="entry name" value="AMP-binding_C"/>
    <property type="match status" value="1"/>
</dbReference>
<dbReference type="Proteomes" id="UP001556631">
    <property type="component" value="Unassembled WGS sequence"/>
</dbReference>
<name>A0ABV3SV28_9ACTN</name>
<evidence type="ECO:0000313" key="3">
    <source>
        <dbReference type="EMBL" id="MEX0426212.1"/>
    </source>
</evidence>